<name>A0A6L2JPI0_TANCI</name>
<reference evidence="5" key="1">
    <citation type="journal article" date="2019" name="Sci. Rep.">
        <title>Draft genome of Tanacetum cinerariifolium, the natural source of mosquito coil.</title>
        <authorList>
            <person name="Yamashiro T."/>
            <person name="Shiraishi A."/>
            <person name="Satake H."/>
            <person name="Nakayama K."/>
        </authorList>
    </citation>
    <scope>NUCLEOTIDE SEQUENCE</scope>
</reference>
<dbReference type="PANTHER" id="PTHR42648">
    <property type="entry name" value="TRANSPOSASE, PUTATIVE-RELATED"/>
    <property type="match status" value="1"/>
</dbReference>
<dbReference type="InterPro" id="IPR013103">
    <property type="entry name" value="RVT_2"/>
</dbReference>
<dbReference type="GO" id="GO:0046872">
    <property type="term" value="F:metal ion binding"/>
    <property type="evidence" value="ECO:0007669"/>
    <property type="project" value="UniProtKB-KW"/>
</dbReference>
<feature type="compositionally biased region" description="Polar residues" evidence="3">
    <location>
        <begin position="378"/>
        <end position="389"/>
    </location>
</feature>
<dbReference type="GO" id="GO:0003676">
    <property type="term" value="F:nucleic acid binding"/>
    <property type="evidence" value="ECO:0007669"/>
    <property type="project" value="InterPro"/>
</dbReference>
<comment type="caution">
    <text evidence="5">The sequence shown here is derived from an EMBL/GenBank/DDBJ whole genome shotgun (WGS) entry which is preliminary data.</text>
</comment>
<dbReference type="PROSITE" id="PS50994">
    <property type="entry name" value="INTEGRASE"/>
    <property type="match status" value="1"/>
</dbReference>
<dbReference type="AlphaFoldDB" id="A0A6L2JPI0"/>
<accession>A0A6L2JPI0</accession>
<dbReference type="Pfam" id="PF00665">
    <property type="entry name" value="rve"/>
    <property type="match status" value="1"/>
</dbReference>
<dbReference type="GO" id="GO:0016787">
    <property type="term" value="F:hydrolase activity"/>
    <property type="evidence" value="ECO:0007669"/>
    <property type="project" value="UniProtKB-KW"/>
</dbReference>
<dbReference type="PANTHER" id="PTHR42648:SF32">
    <property type="entry name" value="RIBONUCLEASE H-LIKE DOMAIN, GAG-PRE-INTEGRASE DOMAIN PROTEIN-RELATED"/>
    <property type="match status" value="1"/>
</dbReference>
<dbReference type="Pfam" id="PF07727">
    <property type="entry name" value="RVT_2"/>
    <property type="match status" value="1"/>
</dbReference>
<dbReference type="EMBL" id="BKCJ010001063">
    <property type="protein sequence ID" value="GEU38539.1"/>
    <property type="molecule type" value="Genomic_DNA"/>
</dbReference>
<organism evidence="5">
    <name type="scientific">Tanacetum cinerariifolium</name>
    <name type="common">Dalmatian daisy</name>
    <name type="synonym">Chrysanthemum cinerariifolium</name>
    <dbReference type="NCBI Taxonomy" id="118510"/>
    <lineage>
        <taxon>Eukaryota</taxon>
        <taxon>Viridiplantae</taxon>
        <taxon>Streptophyta</taxon>
        <taxon>Embryophyta</taxon>
        <taxon>Tracheophyta</taxon>
        <taxon>Spermatophyta</taxon>
        <taxon>Magnoliopsida</taxon>
        <taxon>eudicotyledons</taxon>
        <taxon>Gunneridae</taxon>
        <taxon>Pentapetalae</taxon>
        <taxon>asterids</taxon>
        <taxon>campanulids</taxon>
        <taxon>Asterales</taxon>
        <taxon>Asteraceae</taxon>
        <taxon>Asteroideae</taxon>
        <taxon>Anthemideae</taxon>
        <taxon>Anthemidinae</taxon>
        <taxon>Tanacetum</taxon>
    </lineage>
</organism>
<dbReference type="GO" id="GO:0015074">
    <property type="term" value="P:DNA integration"/>
    <property type="evidence" value="ECO:0007669"/>
    <property type="project" value="InterPro"/>
</dbReference>
<dbReference type="InterPro" id="IPR001584">
    <property type="entry name" value="Integrase_cat-core"/>
</dbReference>
<protein>
    <submittedName>
        <fullName evidence="5">Retrovirus-related Pol polyprotein from transposon TNT 1-94</fullName>
    </submittedName>
</protein>
<dbReference type="SUPFAM" id="SSF53098">
    <property type="entry name" value="Ribonuclease H-like"/>
    <property type="match status" value="1"/>
</dbReference>
<sequence length="762" mass="88307">MKEIFKELKVEVEQNVVNRKCDEIERKNLLIANDNLIADCLSKEVFYIATNSELTVSRFTEMHDAHTIVQARCLELEAEIYKLNDKIQKDDHNELVKRFSNLEPPKTNHGYGTVVQNHLNFSTINDLARKDLVRDLPRFKFEKDRLFLACQLGKSKKHSHKPKAENIIMEVLHTLHINLCGPMRVHSINGKKYILVIDYDYSRFTWVEFLRSKDETLKLVTKFLTQIQVGHNKTIRFIHTDNGTKFVNQVLTEFYEKVGIFHQKYVLRTPQQNSVVKRRNLTLMEAARMMLIFSKALMFLWAKSVATACYTQNRSLIHTHHNKTPYELVHEKKRDLTFFRVFGAFCYPINDSEDIGKLQPTADIQIFVGYAPSKKAGTPSSTTIDQDAPSTSYSQSSSMVQPPISHQGVTAEPTLKDNPFAQANNDPFINVFALEPSSDESSSGDVSLAESIQVVHQHNHLRKWSKDHPLDNFIVWELVLIPDCVMIITFKWIYKVKLDEYGDVLKKKARLVAKGYRQKEGIDFKESFASVVQIEAIRIFIANAASINMIIYQMDVNTAFLNSELKEEVYISQTYPSCLNLCMVGSVMYLTASRPDLVFSVSMCARYQSKPTKKYLEVIKLVFWYLRGNINWRLWYMKDAAMALTSYADADLAILWMRSQLTDYGFACHKIPLYCDNQSVIALYYNNVQYSRSKHIDIRHYFIQKQVENGVVELYFVTTDYQLANIFTKVLPRERFEFLLTRHGMKSMSPETLKRLQNGEDE</sequence>
<evidence type="ECO:0000256" key="2">
    <source>
        <dbReference type="ARBA" id="ARBA00022801"/>
    </source>
</evidence>
<keyword evidence="2" id="KW-0378">Hydrolase</keyword>
<evidence type="ECO:0000256" key="3">
    <source>
        <dbReference type="SAM" id="MobiDB-lite"/>
    </source>
</evidence>
<dbReference type="Gene3D" id="3.30.420.10">
    <property type="entry name" value="Ribonuclease H-like superfamily/Ribonuclease H"/>
    <property type="match status" value="1"/>
</dbReference>
<evidence type="ECO:0000313" key="5">
    <source>
        <dbReference type="EMBL" id="GEU38539.1"/>
    </source>
</evidence>
<evidence type="ECO:0000259" key="4">
    <source>
        <dbReference type="PROSITE" id="PS50994"/>
    </source>
</evidence>
<dbReference type="InterPro" id="IPR012337">
    <property type="entry name" value="RNaseH-like_sf"/>
</dbReference>
<proteinExistence type="predicted"/>
<feature type="region of interest" description="Disordered" evidence="3">
    <location>
        <begin position="374"/>
        <end position="412"/>
    </location>
</feature>
<dbReference type="InterPro" id="IPR036397">
    <property type="entry name" value="RNaseH_sf"/>
</dbReference>
<dbReference type="InterPro" id="IPR039537">
    <property type="entry name" value="Retrotran_Ty1/copia-like"/>
</dbReference>
<feature type="domain" description="Integrase catalytic" evidence="4">
    <location>
        <begin position="158"/>
        <end position="333"/>
    </location>
</feature>
<dbReference type="CDD" id="cd09272">
    <property type="entry name" value="RNase_HI_RT_Ty1"/>
    <property type="match status" value="1"/>
</dbReference>
<gene>
    <name evidence="5" type="ORF">Tci_010517</name>
</gene>
<evidence type="ECO:0000256" key="1">
    <source>
        <dbReference type="ARBA" id="ARBA00022723"/>
    </source>
</evidence>
<keyword evidence="1" id="KW-0479">Metal-binding</keyword>